<name>A0ABP3BWG6_9GAMM</name>
<evidence type="ECO:0000313" key="1">
    <source>
        <dbReference type="EMBL" id="EZH79867.1"/>
    </source>
</evidence>
<dbReference type="EMBL" id="JFJN01000047">
    <property type="protein sequence ID" value="EZH79867.1"/>
    <property type="molecule type" value="Genomic_DNA"/>
</dbReference>
<reference evidence="2" key="1">
    <citation type="journal article" date="2014" name="Genome Announc.">
        <title>Draft Genome Sequence of the algae degrading bacterium Pseudomonas mendocina AD6.</title>
        <authorList>
            <person name="Barney B.M."/>
            <person name="Lenneman E.M."/>
        </authorList>
    </citation>
    <scope>NUCLEOTIDE SEQUENCE [LARGE SCALE GENOMIC DNA]</scope>
    <source>
        <strain evidence="2">AD6</strain>
    </source>
</reference>
<evidence type="ECO:0000313" key="2">
    <source>
        <dbReference type="Proteomes" id="UP000023842"/>
    </source>
</evidence>
<protein>
    <submittedName>
        <fullName evidence="1">Uncharacterized protein</fullName>
    </submittedName>
</protein>
<accession>A0ABP3BWG6</accession>
<gene>
    <name evidence="1" type="ORF">AU05_14885</name>
</gene>
<sequence length="63" mass="7180">MNQLIPQNLNRPWCINRNAHVTVLHAIDLDSDSIAQELMQRLFGISTWSDVDHNGLADTTSEY</sequence>
<comment type="caution">
    <text evidence="1">The sequence shown here is derived from an EMBL/GenBank/DDBJ whole genome shotgun (WGS) entry which is preliminary data.</text>
</comment>
<keyword evidence="2" id="KW-1185">Reference proteome</keyword>
<proteinExistence type="predicted"/>
<organism evidence="1 2">
    <name type="scientific">Ectopseudomonas composti</name>
    <dbReference type="NCBI Taxonomy" id="658457"/>
    <lineage>
        <taxon>Bacteria</taxon>
        <taxon>Pseudomonadati</taxon>
        <taxon>Pseudomonadota</taxon>
        <taxon>Gammaproteobacteria</taxon>
        <taxon>Pseudomonadales</taxon>
        <taxon>Pseudomonadaceae</taxon>
        <taxon>Ectopseudomonas</taxon>
    </lineage>
</organism>
<dbReference type="Proteomes" id="UP000023842">
    <property type="component" value="Unassembled WGS sequence"/>
</dbReference>